<dbReference type="EMBL" id="WMIF01000035">
    <property type="protein sequence ID" value="MTH36343.1"/>
    <property type="molecule type" value="Genomic_DNA"/>
</dbReference>
<sequence length="181" mass="19574">MKTTLTVCAAWLLMGPVAWACSPIEVTSSQITRGNACQLTYVSPDRTVSSSPAIHPSPHMVRQFITVGVCSGEQIAVYYDCRKKRGYWLGGDYDMMGANTGFPVAPPALPTAPIMLYSGPAEYFARHDQPDLGDPNALDRIAAKAQSLRWIKQHGALGQSRITVEGKAFDLSCGCRLPVGQ</sequence>
<evidence type="ECO:0000313" key="2">
    <source>
        <dbReference type="EMBL" id="MTH36343.1"/>
    </source>
</evidence>
<dbReference type="AlphaFoldDB" id="A0A844H9C6"/>
<comment type="caution">
    <text evidence="2">The sequence shown here is derived from an EMBL/GenBank/DDBJ whole genome shotgun (WGS) entry which is preliminary data.</text>
</comment>
<dbReference type="RefSeq" id="WP_155065859.1">
    <property type="nucleotide sequence ID" value="NZ_WMIF01000035.1"/>
</dbReference>
<dbReference type="OrthoDB" id="7774855at2"/>
<keyword evidence="3" id="KW-1185">Reference proteome</keyword>
<protein>
    <submittedName>
        <fullName evidence="2">Uncharacterized protein</fullName>
    </submittedName>
</protein>
<gene>
    <name evidence="2" type="ORF">GL279_17240</name>
</gene>
<evidence type="ECO:0000256" key="1">
    <source>
        <dbReference type="SAM" id="SignalP"/>
    </source>
</evidence>
<reference evidence="2 3" key="1">
    <citation type="submission" date="2019-11" db="EMBL/GenBank/DDBJ databases">
        <authorList>
            <person name="Dong K."/>
        </authorList>
    </citation>
    <scope>NUCLEOTIDE SEQUENCE [LARGE SCALE GENOMIC DNA]</scope>
    <source>
        <strain evidence="2 3">JCM 17370</strain>
    </source>
</reference>
<keyword evidence="1" id="KW-0732">Signal</keyword>
<feature type="chain" id="PRO_5032345056" evidence="1">
    <location>
        <begin position="21"/>
        <end position="181"/>
    </location>
</feature>
<evidence type="ECO:0000313" key="3">
    <source>
        <dbReference type="Proteomes" id="UP000442533"/>
    </source>
</evidence>
<name>A0A844H9C6_9RHOB</name>
<proteinExistence type="predicted"/>
<dbReference type="Proteomes" id="UP000442533">
    <property type="component" value="Unassembled WGS sequence"/>
</dbReference>
<organism evidence="2 3">
    <name type="scientific">Paracoccus limosus</name>
    <dbReference type="NCBI Taxonomy" id="913252"/>
    <lineage>
        <taxon>Bacteria</taxon>
        <taxon>Pseudomonadati</taxon>
        <taxon>Pseudomonadota</taxon>
        <taxon>Alphaproteobacteria</taxon>
        <taxon>Rhodobacterales</taxon>
        <taxon>Paracoccaceae</taxon>
        <taxon>Paracoccus</taxon>
    </lineage>
</organism>
<feature type="signal peptide" evidence="1">
    <location>
        <begin position="1"/>
        <end position="20"/>
    </location>
</feature>
<accession>A0A844H9C6</accession>